<dbReference type="EMBL" id="KZ665884">
    <property type="protein sequence ID" value="PPR97317.1"/>
    <property type="molecule type" value="Genomic_DNA"/>
</dbReference>
<feature type="transmembrane region" description="Helical" evidence="6">
    <location>
        <begin position="88"/>
        <end position="107"/>
    </location>
</feature>
<protein>
    <recommendedName>
        <fullName evidence="7">3-oxo-5-alpha-steroid 4-dehydrogenase C-terminal domain-containing protein</fullName>
    </recommendedName>
</protein>
<feature type="transmembrane region" description="Helical" evidence="6">
    <location>
        <begin position="31"/>
        <end position="56"/>
    </location>
</feature>
<keyword evidence="5 6" id="KW-0472">Membrane</keyword>
<feature type="transmembrane region" description="Helical" evidence="6">
    <location>
        <begin position="127"/>
        <end position="150"/>
    </location>
</feature>
<reference evidence="8 9" key="1">
    <citation type="submission" date="2015-01" db="EMBL/GenBank/DDBJ databases">
        <title>Genome of allotetraploid Gossypium barbadense reveals genomic plasticity and fiber elongation in cotton evolution.</title>
        <authorList>
            <person name="Chen X."/>
            <person name="Liu X."/>
            <person name="Zhao B."/>
            <person name="Zheng H."/>
            <person name="Hu Y."/>
            <person name="Lu G."/>
            <person name="Yang C."/>
            <person name="Chen J."/>
            <person name="Shan C."/>
            <person name="Zhang L."/>
            <person name="Zhou Y."/>
            <person name="Wang L."/>
            <person name="Guo W."/>
            <person name="Bai Y."/>
            <person name="Ruan J."/>
            <person name="Shangguan X."/>
            <person name="Mao Y."/>
            <person name="Jiang J."/>
            <person name="Zhu Y."/>
            <person name="Lei J."/>
            <person name="Kang H."/>
            <person name="Chen S."/>
            <person name="He X."/>
            <person name="Wang R."/>
            <person name="Wang Y."/>
            <person name="Chen J."/>
            <person name="Wang L."/>
            <person name="Yu S."/>
            <person name="Wang B."/>
            <person name="Wei J."/>
            <person name="Song S."/>
            <person name="Lu X."/>
            <person name="Gao Z."/>
            <person name="Gu W."/>
            <person name="Deng X."/>
            <person name="Ma D."/>
            <person name="Wang S."/>
            <person name="Liang W."/>
            <person name="Fang L."/>
            <person name="Cai C."/>
            <person name="Zhu X."/>
            <person name="Zhou B."/>
            <person name="Zhang Y."/>
            <person name="Chen Z."/>
            <person name="Xu S."/>
            <person name="Zhu R."/>
            <person name="Wang S."/>
            <person name="Zhang T."/>
            <person name="Zhao G."/>
        </authorList>
    </citation>
    <scope>NUCLEOTIDE SEQUENCE [LARGE SCALE GENOMIC DNA]</scope>
    <source>
        <strain evidence="9">cv. Xinhai21</strain>
        <tissue evidence="8">Leaf</tissue>
    </source>
</reference>
<dbReference type="Pfam" id="PF02544">
    <property type="entry name" value="Steroid_dh"/>
    <property type="match status" value="2"/>
</dbReference>
<dbReference type="OrthoDB" id="541710at2759"/>
<accession>A0A2P5X1V3</accession>
<evidence type="ECO:0000256" key="4">
    <source>
        <dbReference type="ARBA" id="ARBA00022989"/>
    </source>
</evidence>
<dbReference type="PANTHER" id="PTHR14624:SF2">
    <property type="entry name" value="POLYPRENOL REDUCTASE"/>
    <property type="match status" value="1"/>
</dbReference>
<dbReference type="GO" id="GO:0005783">
    <property type="term" value="C:endoplasmic reticulum"/>
    <property type="evidence" value="ECO:0007669"/>
    <property type="project" value="TreeGrafter"/>
</dbReference>
<keyword evidence="4 6" id="KW-1133">Transmembrane helix</keyword>
<feature type="domain" description="3-oxo-5-alpha-steroid 4-dehydrogenase C-terminal" evidence="7">
    <location>
        <begin position="272"/>
        <end position="308"/>
    </location>
</feature>
<dbReference type="AlphaFoldDB" id="A0A2P5X1V3"/>
<dbReference type="Proteomes" id="UP000239757">
    <property type="component" value="Unassembled WGS sequence"/>
</dbReference>
<name>A0A2P5X1V3_GOSBA</name>
<dbReference type="InterPro" id="IPR039698">
    <property type="entry name" value="Dfg10/SRD5A3"/>
</dbReference>
<comment type="pathway">
    <text evidence="2">Protein modification; protein glycosylation.</text>
</comment>
<evidence type="ECO:0000256" key="2">
    <source>
        <dbReference type="ARBA" id="ARBA00004922"/>
    </source>
</evidence>
<gene>
    <name evidence="8" type="ORF">GOBAR_AA23344</name>
</gene>
<evidence type="ECO:0000256" key="5">
    <source>
        <dbReference type="ARBA" id="ARBA00023136"/>
    </source>
</evidence>
<dbReference type="GO" id="GO:0003865">
    <property type="term" value="F:3-oxo-5-alpha-steroid 4-dehydrogenase activity"/>
    <property type="evidence" value="ECO:0007669"/>
    <property type="project" value="TreeGrafter"/>
</dbReference>
<dbReference type="GO" id="GO:0006488">
    <property type="term" value="P:dolichol-linked oligosaccharide biosynthetic process"/>
    <property type="evidence" value="ECO:0007669"/>
    <property type="project" value="InterPro"/>
</dbReference>
<evidence type="ECO:0000256" key="1">
    <source>
        <dbReference type="ARBA" id="ARBA00004141"/>
    </source>
</evidence>
<evidence type="ECO:0000313" key="9">
    <source>
        <dbReference type="Proteomes" id="UP000239757"/>
    </source>
</evidence>
<dbReference type="InterPro" id="IPR001104">
    <property type="entry name" value="3-oxo-5_a-steroid_4-DH_C"/>
</dbReference>
<organism evidence="8 9">
    <name type="scientific">Gossypium barbadense</name>
    <name type="common">Sea Island cotton</name>
    <name type="synonym">Hibiscus barbadensis</name>
    <dbReference type="NCBI Taxonomy" id="3634"/>
    <lineage>
        <taxon>Eukaryota</taxon>
        <taxon>Viridiplantae</taxon>
        <taxon>Streptophyta</taxon>
        <taxon>Embryophyta</taxon>
        <taxon>Tracheophyta</taxon>
        <taxon>Spermatophyta</taxon>
        <taxon>Magnoliopsida</taxon>
        <taxon>eudicotyledons</taxon>
        <taxon>Gunneridae</taxon>
        <taxon>Pentapetalae</taxon>
        <taxon>rosids</taxon>
        <taxon>malvids</taxon>
        <taxon>Malvales</taxon>
        <taxon>Malvaceae</taxon>
        <taxon>Malvoideae</taxon>
        <taxon>Gossypium</taxon>
    </lineage>
</organism>
<dbReference type="PROSITE" id="PS50244">
    <property type="entry name" value="S5A_REDUCTASE"/>
    <property type="match status" value="1"/>
</dbReference>
<feature type="domain" description="3-oxo-5-alpha-steroid 4-dehydrogenase C-terminal" evidence="7">
    <location>
        <begin position="129"/>
        <end position="216"/>
    </location>
</feature>
<evidence type="ECO:0000259" key="7">
    <source>
        <dbReference type="Pfam" id="PF02544"/>
    </source>
</evidence>
<proteinExistence type="predicted"/>
<dbReference type="UniPathway" id="UPA00378"/>
<dbReference type="GO" id="GO:0016020">
    <property type="term" value="C:membrane"/>
    <property type="evidence" value="ECO:0007669"/>
    <property type="project" value="UniProtKB-SubCell"/>
</dbReference>
<evidence type="ECO:0000256" key="6">
    <source>
        <dbReference type="SAM" id="Phobius"/>
    </source>
</evidence>
<evidence type="ECO:0000256" key="3">
    <source>
        <dbReference type="ARBA" id="ARBA00022692"/>
    </source>
</evidence>
<keyword evidence="3 6" id="KW-0812">Transmembrane</keyword>
<dbReference type="PANTHER" id="PTHR14624">
    <property type="entry name" value="DFG10 PROTEIN"/>
    <property type="match status" value="1"/>
</dbReference>
<comment type="subcellular location">
    <subcellularLocation>
        <location evidence="1">Membrane</location>
        <topology evidence="1">Multi-pass membrane protein</topology>
    </subcellularLocation>
</comment>
<evidence type="ECO:0000313" key="8">
    <source>
        <dbReference type="EMBL" id="PPR97317.1"/>
    </source>
</evidence>
<sequence length="308" mass="35856">MNLLGVLMEALVSQSINTIKTTLIWLLRTTWIVGTLPILIASLPSPCLNSFHALLLSFAKRGKIMPSSSHRFTVPQSCDLDNHLVNGYLVQCLESVFLLLLMEIHVLRRLYETFQVFNYSPSARMHIFGYLTGIYFYTAAPLSLCTFCVLEAFNFAADQVAEFKVQLDQGSLRERGDRTDGYVIPQGDWFEVVSSPHYLSEMVILFNALVYAFVADQSYDHYLYLYRYYMPVYWLRAEGPTLQYGYFSDLWYFIPPYIHFLELGRTLCNCNSFQVANLVFAAAETHRWYLRKFENYPRNRRAILPFIY</sequence>
<dbReference type="GO" id="GO:0016095">
    <property type="term" value="P:polyprenol catabolic process"/>
    <property type="evidence" value="ECO:0007669"/>
    <property type="project" value="TreeGrafter"/>
</dbReference>